<dbReference type="GO" id="GO:0008270">
    <property type="term" value="F:zinc ion binding"/>
    <property type="evidence" value="ECO:0007669"/>
    <property type="project" value="TreeGrafter"/>
</dbReference>
<reference evidence="3 4" key="1">
    <citation type="journal article" date="2010" name="Science">
        <title>Genomic comparison of the ants Camponotus floridanus and Harpegnathos saltator.</title>
        <authorList>
            <person name="Bonasio R."/>
            <person name="Zhang G."/>
            <person name="Ye C."/>
            <person name="Mutti N.S."/>
            <person name="Fang X."/>
            <person name="Qin N."/>
            <person name="Donahue G."/>
            <person name="Yang P."/>
            <person name="Li Q."/>
            <person name="Li C."/>
            <person name="Zhang P."/>
            <person name="Huang Z."/>
            <person name="Berger S.L."/>
            <person name="Reinberg D."/>
            <person name="Wang J."/>
            <person name="Liebig J."/>
        </authorList>
    </citation>
    <scope>NUCLEOTIDE SEQUENCE [LARGE SCALE GENOMIC DNA]</scope>
    <source>
        <strain evidence="4">C129</strain>
    </source>
</reference>
<dbReference type="GO" id="GO:0042277">
    <property type="term" value="F:peptide binding"/>
    <property type="evidence" value="ECO:0007669"/>
    <property type="project" value="TreeGrafter"/>
</dbReference>
<keyword evidence="3" id="KW-0378">Hydrolase</keyword>
<keyword evidence="3" id="KW-0031">Aminopeptidase</keyword>
<feature type="domain" description="ERAP1-like C-terminal" evidence="2">
    <location>
        <begin position="1"/>
        <end position="82"/>
    </location>
</feature>
<dbReference type="GO" id="GO:0043171">
    <property type="term" value="P:peptide catabolic process"/>
    <property type="evidence" value="ECO:0007669"/>
    <property type="project" value="TreeGrafter"/>
</dbReference>
<dbReference type="PANTHER" id="PTHR11533">
    <property type="entry name" value="PROTEASE M1 ZINC METALLOPROTEASE"/>
    <property type="match status" value="1"/>
</dbReference>
<proteinExistence type="inferred from homology"/>
<dbReference type="GO" id="GO:0006508">
    <property type="term" value="P:proteolysis"/>
    <property type="evidence" value="ECO:0007669"/>
    <property type="project" value="TreeGrafter"/>
</dbReference>
<accession>E2AKH6</accession>
<evidence type="ECO:0000313" key="3">
    <source>
        <dbReference type="EMBL" id="EFN66063.1"/>
    </source>
</evidence>
<evidence type="ECO:0000256" key="1">
    <source>
        <dbReference type="ARBA" id="ARBA00010136"/>
    </source>
</evidence>
<name>E2AKH6_CAMFO</name>
<dbReference type="InParanoid" id="E2AKH6"/>
<keyword evidence="3" id="KW-0645">Protease</keyword>
<dbReference type="AlphaFoldDB" id="E2AKH6"/>
<protein>
    <submittedName>
        <fullName evidence="3">Aminopeptidase N</fullName>
    </submittedName>
</protein>
<dbReference type="GO" id="GO:0005615">
    <property type="term" value="C:extracellular space"/>
    <property type="evidence" value="ECO:0007669"/>
    <property type="project" value="TreeGrafter"/>
</dbReference>
<evidence type="ECO:0000259" key="2">
    <source>
        <dbReference type="Pfam" id="PF11838"/>
    </source>
</evidence>
<dbReference type="Pfam" id="PF11838">
    <property type="entry name" value="ERAP1_C"/>
    <property type="match status" value="1"/>
</dbReference>
<feature type="non-terminal residue" evidence="3">
    <location>
        <position position="1"/>
    </location>
</feature>
<dbReference type="InterPro" id="IPR050344">
    <property type="entry name" value="Peptidase_M1_aminopeptidases"/>
</dbReference>
<gene>
    <name evidence="3" type="ORF">EAG_03700</name>
</gene>
<dbReference type="Proteomes" id="UP000000311">
    <property type="component" value="Unassembled WGS sequence"/>
</dbReference>
<dbReference type="GO" id="GO:0005737">
    <property type="term" value="C:cytoplasm"/>
    <property type="evidence" value="ECO:0007669"/>
    <property type="project" value="TreeGrafter"/>
</dbReference>
<dbReference type="GO" id="GO:0070006">
    <property type="term" value="F:metalloaminopeptidase activity"/>
    <property type="evidence" value="ECO:0007669"/>
    <property type="project" value="TreeGrafter"/>
</dbReference>
<dbReference type="InterPro" id="IPR024571">
    <property type="entry name" value="ERAP1-like_C_dom"/>
</dbReference>
<dbReference type="GO" id="GO:0016020">
    <property type="term" value="C:membrane"/>
    <property type="evidence" value="ECO:0007669"/>
    <property type="project" value="TreeGrafter"/>
</dbReference>
<sequence>GCYRVNYDARNWNRLSHYLNSKFFGKIHVLDRAKIIDDAFHFLMTGRLNSTVFLDILQYLRRDTDYIAWYPMFKNLVYISGFLA</sequence>
<keyword evidence="4" id="KW-1185">Reference proteome</keyword>
<organism evidence="4">
    <name type="scientific">Camponotus floridanus</name>
    <name type="common">Florida carpenter ant</name>
    <dbReference type="NCBI Taxonomy" id="104421"/>
    <lineage>
        <taxon>Eukaryota</taxon>
        <taxon>Metazoa</taxon>
        <taxon>Ecdysozoa</taxon>
        <taxon>Arthropoda</taxon>
        <taxon>Hexapoda</taxon>
        <taxon>Insecta</taxon>
        <taxon>Pterygota</taxon>
        <taxon>Neoptera</taxon>
        <taxon>Endopterygota</taxon>
        <taxon>Hymenoptera</taxon>
        <taxon>Apocrita</taxon>
        <taxon>Aculeata</taxon>
        <taxon>Formicoidea</taxon>
        <taxon>Formicidae</taxon>
        <taxon>Formicinae</taxon>
        <taxon>Camponotus</taxon>
    </lineage>
</organism>
<comment type="similarity">
    <text evidence="1">Belongs to the peptidase M1 family.</text>
</comment>
<dbReference type="EMBL" id="GL440277">
    <property type="protein sequence ID" value="EFN66063.1"/>
    <property type="molecule type" value="Genomic_DNA"/>
</dbReference>
<dbReference type="Gene3D" id="1.25.50.20">
    <property type="match status" value="1"/>
</dbReference>
<evidence type="ECO:0000313" key="4">
    <source>
        <dbReference type="Proteomes" id="UP000000311"/>
    </source>
</evidence>
<feature type="non-terminal residue" evidence="3">
    <location>
        <position position="84"/>
    </location>
</feature>
<dbReference type="PANTHER" id="PTHR11533:SF301">
    <property type="entry name" value="AMINOPEPTIDASE"/>
    <property type="match status" value="1"/>
</dbReference>